<dbReference type="PANTHER" id="PTHR11601">
    <property type="entry name" value="CYSTEINE DESULFURYLASE FAMILY MEMBER"/>
    <property type="match status" value="1"/>
</dbReference>
<dbReference type="Gene3D" id="3.40.640.10">
    <property type="entry name" value="Type I PLP-dependent aspartate aminotransferase-like (Major domain)"/>
    <property type="match status" value="1"/>
</dbReference>
<evidence type="ECO:0000256" key="5">
    <source>
        <dbReference type="ARBA" id="ARBA00022898"/>
    </source>
</evidence>
<evidence type="ECO:0000256" key="4">
    <source>
        <dbReference type="ARBA" id="ARBA00022723"/>
    </source>
</evidence>
<keyword evidence="4" id="KW-0479">Metal-binding</keyword>
<dbReference type="InterPro" id="IPR015424">
    <property type="entry name" value="PyrdxlP-dep_Trfase"/>
</dbReference>
<evidence type="ECO:0000256" key="8">
    <source>
        <dbReference type="ARBA" id="ARBA00050776"/>
    </source>
</evidence>
<dbReference type="RefSeq" id="WP_134757399.1">
    <property type="nucleotide sequence ID" value="NZ_MYFO02000023.1"/>
</dbReference>
<keyword evidence="6" id="KW-0408">Iron</keyword>
<sequence>MIYLDHSATTPIHPDVLEAMLPFLQEEYGNPSSKYYALADNAKRAVTIAREQVASLINCHHDEVVFTSGATESNNMILKGVVDYYSEKPNYSKQIITSAVEHPSVIETCAYLSSKGASVKYLAVDKFGRISTQQVEDMLYTQTPPLLISLIWGNNEVGSLNPIEEIALLCAKAKVFFHTDATQVAGKLPINLRQLPGLRFLSLSAHKLNGPKGIGAAIIRKQSEELYTKLTPLLHGGGQENEYRSGTLAVHNIVGFGKAAELAKSNLESNRKKLLELETLLTEILQTNLSGKVIFNHDTKEKLPGILSVQFKGVNNELLLKKLSKFAALSSGSACSSSKPSHVLQAMGKSLEEIRQTIRISMGPSIDPNNLNLFAQLN</sequence>
<dbReference type="GO" id="GO:0046872">
    <property type="term" value="F:metal ion binding"/>
    <property type="evidence" value="ECO:0007669"/>
    <property type="project" value="UniProtKB-KW"/>
</dbReference>
<dbReference type="AlphaFoldDB" id="A0A4Y8PRH9"/>
<reference evidence="10 11" key="1">
    <citation type="submission" date="2017-03" db="EMBL/GenBank/DDBJ databases">
        <title>Isolation of Levoglucosan Utilizing Bacteria.</title>
        <authorList>
            <person name="Arya A.S."/>
        </authorList>
    </citation>
    <scope>NUCLEOTIDE SEQUENCE [LARGE SCALE GENOMIC DNA]</scope>
    <source>
        <strain evidence="10 11">MEC069</strain>
    </source>
</reference>
<dbReference type="Gene3D" id="1.10.260.50">
    <property type="match status" value="1"/>
</dbReference>
<keyword evidence="11" id="KW-1185">Reference proteome</keyword>
<feature type="domain" description="Aminotransferase class V" evidence="9">
    <location>
        <begin position="2"/>
        <end position="371"/>
    </location>
</feature>
<protein>
    <submittedName>
        <fullName evidence="10">Cysteine desulfurase DndA</fullName>
    </submittedName>
</protein>
<dbReference type="Proteomes" id="UP000298246">
    <property type="component" value="Unassembled WGS sequence"/>
</dbReference>
<comment type="cofactor">
    <cofactor evidence="1">
        <name>pyridoxal 5'-phosphate</name>
        <dbReference type="ChEBI" id="CHEBI:597326"/>
    </cofactor>
</comment>
<gene>
    <name evidence="10" type="ORF">B5M42_23565</name>
</gene>
<evidence type="ECO:0000256" key="7">
    <source>
        <dbReference type="ARBA" id="ARBA00023014"/>
    </source>
</evidence>
<dbReference type="InterPro" id="IPR015422">
    <property type="entry name" value="PyrdxlP-dep_Trfase_small"/>
</dbReference>
<dbReference type="PANTHER" id="PTHR11601:SF34">
    <property type="entry name" value="CYSTEINE DESULFURASE"/>
    <property type="match status" value="1"/>
</dbReference>
<dbReference type="InterPro" id="IPR000192">
    <property type="entry name" value="Aminotrans_V_dom"/>
</dbReference>
<dbReference type="InterPro" id="IPR016454">
    <property type="entry name" value="Cysteine_dSase"/>
</dbReference>
<keyword evidence="7" id="KW-0411">Iron-sulfur</keyword>
<dbReference type="Pfam" id="PF00266">
    <property type="entry name" value="Aminotran_5"/>
    <property type="match status" value="1"/>
</dbReference>
<dbReference type="Gene3D" id="3.90.1150.10">
    <property type="entry name" value="Aspartate Aminotransferase, domain 1"/>
    <property type="match status" value="1"/>
</dbReference>
<evidence type="ECO:0000313" key="10">
    <source>
        <dbReference type="EMBL" id="TFE83176.1"/>
    </source>
</evidence>
<dbReference type="GO" id="GO:0031071">
    <property type="term" value="F:cysteine desulfurase activity"/>
    <property type="evidence" value="ECO:0007669"/>
    <property type="project" value="UniProtKB-EC"/>
</dbReference>
<keyword evidence="5" id="KW-0663">Pyridoxal phosphate</keyword>
<proteinExistence type="inferred from homology"/>
<dbReference type="OrthoDB" id="9808002at2"/>
<accession>A0A4Y8PRH9</accession>
<comment type="similarity">
    <text evidence="2">Belongs to the class-V pyridoxal-phosphate-dependent aminotransferase family. NifS/IscS subfamily.</text>
</comment>
<dbReference type="InterPro" id="IPR015421">
    <property type="entry name" value="PyrdxlP-dep_Trfase_major"/>
</dbReference>
<evidence type="ECO:0000256" key="1">
    <source>
        <dbReference type="ARBA" id="ARBA00001933"/>
    </source>
</evidence>
<organism evidence="10 11">
    <name type="scientific">Paenibacillus athensensis</name>
    <dbReference type="NCBI Taxonomy" id="1967502"/>
    <lineage>
        <taxon>Bacteria</taxon>
        <taxon>Bacillati</taxon>
        <taxon>Bacillota</taxon>
        <taxon>Bacilli</taxon>
        <taxon>Bacillales</taxon>
        <taxon>Paenibacillaceae</taxon>
        <taxon>Paenibacillus</taxon>
    </lineage>
</organism>
<evidence type="ECO:0000256" key="3">
    <source>
        <dbReference type="ARBA" id="ARBA00022679"/>
    </source>
</evidence>
<name>A0A4Y8PRH9_9BACL</name>
<dbReference type="GO" id="GO:0051536">
    <property type="term" value="F:iron-sulfur cluster binding"/>
    <property type="evidence" value="ECO:0007669"/>
    <property type="project" value="UniProtKB-KW"/>
</dbReference>
<evidence type="ECO:0000313" key="11">
    <source>
        <dbReference type="Proteomes" id="UP000298246"/>
    </source>
</evidence>
<comment type="caution">
    <text evidence="10">The sequence shown here is derived from an EMBL/GenBank/DDBJ whole genome shotgun (WGS) entry which is preliminary data.</text>
</comment>
<evidence type="ECO:0000259" key="9">
    <source>
        <dbReference type="Pfam" id="PF00266"/>
    </source>
</evidence>
<dbReference type="EMBL" id="MYFO01000055">
    <property type="protein sequence ID" value="TFE83176.1"/>
    <property type="molecule type" value="Genomic_DNA"/>
</dbReference>
<comment type="catalytic activity">
    <reaction evidence="8">
        <text>(sulfur carrier)-H + L-cysteine = (sulfur carrier)-SH + L-alanine</text>
        <dbReference type="Rhea" id="RHEA:43892"/>
        <dbReference type="Rhea" id="RHEA-COMP:14737"/>
        <dbReference type="Rhea" id="RHEA-COMP:14739"/>
        <dbReference type="ChEBI" id="CHEBI:29917"/>
        <dbReference type="ChEBI" id="CHEBI:35235"/>
        <dbReference type="ChEBI" id="CHEBI:57972"/>
        <dbReference type="ChEBI" id="CHEBI:64428"/>
        <dbReference type="EC" id="2.8.1.7"/>
    </reaction>
</comment>
<keyword evidence="3" id="KW-0808">Transferase</keyword>
<dbReference type="PIRSF" id="PIRSF005572">
    <property type="entry name" value="NifS"/>
    <property type="match status" value="1"/>
</dbReference>
<dbReference type="SUPFAM" id="SSF53383">
    <property type="entry name" value="PLP-dependent transferases"/>
    <property type="match status" value="1"/>
</dbReference>
<evidence type="ECO:0000256" key="2">
    <source>
        <dbReference type="ARBA" id="ARBA00006490"/>
    </source>
</evidence>
<evidence type="ECO:0000256" key="6">
    <source>
        <dbReference type="ARBA" id="ARBA00023004"/>
    </source>
</evidence>